<dbReference type="PANTHER" id="PTHR46559">
    <property type="entry name" value="TYROSINE-PROTEIN PHOSPHATASE NON-RECEPTOR TYPE 11"/>
    <property type="match status" value="1"/>
</dbReference>
<dbReference type="GO" id="GO:0050839">
    <property type="term" value="F:cell adhesion molecule binding"/>
    <property type="evidence" value="ECO:0007669"/>
    <property type="project" value="TreeGrafter"/>
</dbReference>
<dbReference type="AlphaFoldDB" id="A0A3B5KWT4"/>
<name>A0A3B5KWT4_9TELE</name>
<feature type="domain" description="Tyrosine-protein phosphatase" evidence="1">
    <location>
        <begin position="16"/>
        <end position="136"/>
    </location>
</feature>
<dbReference type="GeneTree" id="ENSGT00940000153876"/>
<keyword evidence="3" id="KW-1185">Reference proteome</keyword>
<protein>
    <recommendedName>
        <fullName evidence="1">Tyrosine-protein phosphatase domain-containing protein</fullName>
    </recommendedName>
</protein>
<dbReference type="GO" id="GO:0070374">
    <property type="term" value="P:positive regulation of ERK1 and ERK2 cascade"/>
    <property type="evidence" value="ECO:0007669"/>
    <property type="project" value="TreeGrafter"/>
</dbReference>
<dbReference type="Pfam" id="PF00102">
    <property type="entry name" value="Y_phosphatase"/>
    <property type="match status" value="1"/>
</dbReference>
<dbReference type="SUPFAM" id="SSF52799">
    <property type="entry name" value="(Phosphotyrosine protein) phosphatases II"/>
    <property type="match status" value="1"/>
</dbReference>
<dbReference type="GO" id="GO:0004726">
    <property type="term" value="F:non-membrane spanning protein tyrosine phosphatase activity"/>
    <property type="evidence" value="ECO:0007669"/>
    <property type="project" value="TreeGrafter"/>
</dbReference>
<dbReference type="SMART" id="SM00194">
    <property type="entry name" value="PTPc"/>
    <property type="match status" value="1"/>
</dbReference>
<dbReference type="GO" id="GO:0005737">
    <property type="term" value="C:cytoplasm"/>
    <property type="evidence" value="ECO:0007669"/>
    <property type="project" value="TreeGrafter"/>
</dbReference>
<dbReference type="PANTHER" id="PTHR46559:SF7">
    <property type="entry name" value="PROTEIN-TYROSINE-PHOSPHATASE"/>
    <property type="match status" value="1"/>
</dbReference>
<dbReference type="Gene3D" id="3.90.190.10">
    <property type="entry name" value="Protein tyrosine phosphatase superfamily"/>
    <property type="match status" value="1"/>
</dbReference>
<evidence type="ECO:0000259" key="1">
    <source>
        <dbReference type="PROSITE" id="PS50055"/>
    </source>
</evidence>
<dbReference type="Proteomes" id="UP000261380">
    <property type="component" value="Unplaced"/>
</dbReference>
<dbReference type="PROSITE" id="PS50055">
    <property type="entry name" value="TYR_PHOSPHATASE_PTP"/>
    <property type="match status" value="1"/>
</dbReference>
<organism evidence="2 3">
    <name type="scientific">Xiphophorus couchianus</name>
    <name type="common">Monterrey platyfish</name>
    <dbReference type="NCBI Taxonomy" id="32473"/>
    <lineage>
        <taxon>Eukaryota</taxon>
        <taxon>Metazoa</taxon>
        <taxon>Chordata</taxon>
        <taxon>Craniata</taxon>
        <taxon>Vertebrata</taxon>
        <taxon>Euteleostomi</taxon>
        <taxon>Actinopterygii</taxon>
        <taxon>Neopterygii</taxon>
        <taxon>Teleostei</taxon>
        <taxon>Neoteleostei</taxon>
        <taxon>Acanthomorphata</taxon>
        <taxon>Ovalentaria</taxon>
        <taxon>Atherinomorphae</taxon>
        <taxon>Cyprinodontiformes</taxon>
        <taxon>Poeciliidae</taxon>
        <taxon>Poeciliinae</taxon>
        <taxon>Xiphophorus</taxon>
    </lineage>
</organism>
<reference evidence="2" key="2">
    <citation type="submission" date="2025-09" db="UniProtKB">
        <authorList>
            <consortium name="Ensembl"/>
        </authorList>
    </citation>
    <scope>IDENTIFICATION</scope>
</reference>
<sequence>SPHGDRCCNKSSLYFFIATQGCLQNTVNDFWKMVYQENAHVIVMTTKEMERGRNKCVRYWPDLNGTKEFGKVLVRNVEEQPAQDYILRKLEVTRLDRYLSWPDHGVPNEPGGVLWFLEEVNCTQSTIKDTGPIVVHSHVFRHMLFLFRISTEENGTDCTDKDSPEFRKPLEVLKSAARFFSHLGKVCTAVELFLCGSDQRNSSGQNHRAIPITAGRAALMGQSDTKQRLGN</sequence>
<dbReference type="InterPro" id="IPR029021">
    <property type="entry name" value="Prot-tyrosine_phosphatase-like"/>
</dbReference>
<dbReference type="STRING" id="32473.ENSXCOP00000000034"/>
<proteinExistence type="predicted"/>
<evidence type="ECO:0000313" key="2">
    <source>
        <dbReference type="Ensembl" id="ENSXCOP00000000034.1"/>
    </source>
</evidence>
<dbReference type="InterPro" id="IPR000242">
    <property type="entry name" value="PTP_cat"/>
</dbReference>
<dbReference type="GO" id="GO:0030971">
    <property type="term" value="F:receptor tyrosine kinase binding"/>
    <property type="evidence" value="ECO:0007669"/>
    <property type="project" value="TreeGrafter"/>
</dbReference>
<reference evidence="2" key="1">
    <citation type="submission" date="2025-08" db="UniProtKB">
        <authorList>
            <consortium name="Ensembl"/>
        </authorList>
    </citation>
    <scope>IDENTIFICATION</scope>
</reference>
<dbReference type="PRINTS" id="PR00700">
    <property type="entry name" value="PRTYPHPHTASE"/>
</dbReference>
<evidence type="ECO:0000313" key="3">
    <source>
        <dbReference type="Proteomes" id="UP000261380"/>
    </source>
</evidence>
<dbReference type="Ensembl" id="ENSXCOT00000000034.1">
    <property type="protein sequence ID" value="ENSXCOP00000000034.1"/>
    <property type="gene ID" value="ENSXCOG00000000031.1"/>
</dbReference>
<accession>A0A3B5KWT4</accession>